<reference evidence="1 2" key="1">
    <citation type="submission" date="2024-04" db="EMBL/GenBank/DDBJ databases">
        <title>Defined microbial consortia suppress multidrug-resistant proinflammatory Enterobacteriaceae via ecological control.</title>
        <authorList>
            <person name="Furuichi M."/>
            <person name="Kawaguchi T."/>
            <person name="Pust M."/>
            <person name="Yasuma K."/>
            <person name="Plichta D."/>
            <person name="Hasegawa N."/>
            <person name="Ohya T."/>
            <person name="Bhattarai S."/>
            <person name="Sasajima S."/>
            <person name="Aoto Y."/>
            <person name="Tuganbaev T."/>
            <person name="Yaginuma M."/>
            <person name="Ueda M."/>
            <person name="Okahashi N."/>
            <person name="Amafuji K."/>
            <person name="Kiridooshi Y."/>
            <person name="Sugita K."/>
            <person name="Strazar M."/>
            <person name="Skelly A."/>
            <person name="Suda W."/>
            <person name="Hattori M."/>
            <person name="Nakamoto N."/>
            <person name="Caballero S."/>
            <person name="Norman J."/>
            <person name="Olle B."/>
            <person name="Tanoue T."/>
            <person name="Arita M."/>
            <person name="Bucci V."/>
            <person name="Atarashi K."/>
            <person name="Xavier R."/>
            <person name="Honda K."/>
        </authorList>
    </citation>
    <scope>NUCLEOTIDE SEQUENCE [LARGE SCALE GENOMIC DNA]</scope>
    <source>
        <strain evidence="2">k04-0078-D8-1</strain>
    </source>
</reference>
<accession>A0ABQ0BI17</accession>
<dbReference type="EMBL" id="BAABYW010000002">
    <property type="protein sequence ID" value="GAA6411102.1"/>
    <property type="molecule type" value="Genomic_DNA"/>
</dbReference>
<evidence type="ECO:0000313" key="1">
    <source>
        <dbReference type="EMBL" id="GAA6411102.1"/>
    </source>
</evidence>
<dbReference type="Proteomes" id="UP001600943">
    <property type="component" value="Unassembled WGS sequence"/>
</dbReference>
<keyword evidence="2" id="KW-1185">Reference proteome</keyword>
<proteinExistence type="predicted"/>
<organism evidence="1 2">
    <name type="scientific">Blautia hominis</name>
    <dbReference type="NCBI Taxonomy" id="2025493"/>
    <lineage>
        <taxon>Bacteria</taxon>
        <taxon>Bacillati</taxon>
        <taxon>Bacillota</taxon>
        <taxon>Clostridia</taxon>
        <taxon>Lachnospirales</taxon>
        <taxon>Lachnospiraceae</taxon>
        <taxon>Blautia</taxon>
    </lineage>
</organism>
<evidence type="ECO:0000313" key="2">
    <source>
        <dbReference type="Proteomes" id="UP001600943"/>
    </source>
</evidence>
<sequence length="82" mass="8291">MNEGLGDDQHPFVAEFGEFAGAEEDGGLTAVGFCTGDAGLDQGEDVFLTDDDLGGVAHTGDQYGAVRAGGEVLVDVVCVKGV</sequence>
<protein>
    <submittedName>
        <fullName evidence="1">Uncharacterized protein</fullName>
    </submittedName>
</protein>
<name>A0ABQ0BI17_9FIRM</name>
<gene>
    <name evidence="1" type="ORF">K040078D81_52190</name>
</gene>
<comment type="caution">
    <text evidence="1">The sequence shown here is derived from an EMBL/GenBank/DDBJ whole genome shotgun (WGS) entry which is preliminary data.</text>
</comment>